<dbReference type="GO" id="GO:0009231">
    <property type="term" value="P:riboflavin biosynthetic process"/>
    <property type="evidence" value="ECO:0007669"/>
    <property type="project" value="InterPro"/>
</dbReference>
<dbReference type="SUPFAM" id="SSF53597">
    <property type="entry name" value="Dihydrofolate reductase-like"/>
    <property type="match status" value="1"/>
</dbReference>
<dbReference type="Gene3D" id="3.40.430.10">
    <property type="entry name" value="Dihydrofolate Reductase, subunit A"/>
    <property type="match status" value="1"/>
</dbReference>
<protein>
    <submittedName>
        <fullName evidence="2">Dihydrofolate reductase family protein</fullName>
    </submittedName>
</protein>
<dbReference type="AlphaFoldDB" id="A0A930UZY2"/>
<dbReference type="EMBL" id="JADIVZ010000018">
    <property type="protein sequence ID" value="MBF4163993.1"/>
    <property type="molecule type" value="Genomic_DNA"/>
</dbReference>
<feature type="domain" description="Bacterial bifunctional deaminase-reductase C-terminal" evidence="1">
    <location>
        <begin position="31"/>
        <end position="211"/>
    </location>
</feature>
<dbReference type="Proteomes" id="UP000656804">
    <property type="component" value="Unassembled WGS sequence"/>
</dbReference>
<keyword evidence="3" id="KW-1185">Reference proteome</keyword>
<organism evidence="2 3">
    <name type="scientific">Nocardioides acrostichi</name>
    <dbReference type="NCBI Taxonomy" id="2784339"/>
    <lineage>
        <taxon>Bacteria</taxon>
        <taxon>Bacillati</taxon>
        <taxon>Actinomycetota</taxon>
        <taxon>Actinomycetes</taxon>
        <taxon>Propionibacteriales</taxon>
        <taxon>Nocardioidaceae</taxon>
        <taxon>Nocardioides</taxon>
    </lineage>
</organism>
<proteinExistence type="predicted"/>
<gene>
    <name evidence="2" type="ORF">ISG29_20190</name>
</gene>
<dbReference type="InterPro" id="IPR002734">
    <property type="entry name" value="RibDG_C"/>
</dbReference>
<accession>A0A930UZY2</accession>
<dbReference type="RefSeq" id="WP_194505255.1">
    <property type="nucleotide sequence ID" value="NZ_JADIVZ010000018.1"/>
</dbReference>
<sequence>MRVLTGAEPNDHVTDDDLKALYAVPTGQTFLRGNMVSTVDGSATGDDARSASINNPADQRVFSTLRELADVIVVGAGSAKAEKYAPIEGTPIVLVSRKAQVPESLRDAAPGQVLLATCSRSDGLATASEILGEENVLILGSHRVDLPQLKTTLADRGWTSQLCEGGPHLLRDLVFQGCVDELTGTTVPRLVAGAYPRITEGAPLDVPLALRLLLEDDGTLLGRWSLGG</sequence>
<evidence type="ECO:0000313" key="2">
    <source>
        <dbReference type="EMBL" id="MBF4163993.1"/>
    </source>
</evidence>
<dbReference type="GO" id="GO:0008703">
    <property type="term" value="F:5-amino-6-(5-phosphoribosylamino)uracil reductase activity"/>
    <property type="evidence" value="ECO:0007669"/>
    <property type="project" value="InterPro"/>
</dbReference>
<comment type="caution">
    <text evidence="2">The sequence shown here is derived from an EMBL/GenBank/DDBJ whole genome shotgun (WGS) entry which is preliminary data.</text>
</comment>
<dbReference type="Pfam" id="PF01872">
    <property type="entry name" value="RibD_C"/>
    <property type="match status" value="1"/>
</dbReference>
<dbReference type="InterPro" id="IPR024072">
    <property type="entry name" value="DHFR-like_dom_sf"/>
</dbReference>
<evidence type="ECO:0000313" key="3">
    <source>
        <dbReference type="Proteomes" id="UP000656804"/>
    </source>
</evidence>
<evidence type="ECO:0000259" key="1">
    <source>
        <dbReference type="Pfam" id="PF01872"/>
    </source>
</evidence>
<name>A0A930UZY2_9ACTN</name>
<reference evidence="2" key="1">
    <citation type="submission" date="2020-11" db="EMBL/GenBank/DDBJ databases">
        <title>Nocardioides sp. CBS4Y-1, whole genome shotgun sequence.</title>
        <authorList>
            <person name="Tuo L."/>
        </authorList>
    </citation>
    <scope>NUCLEOTIDE SEQUENCE</scope>
    <source>
        <strain evidence="2">CBS4Y-1</strain>
    </source>
</reference>